<name>A0A0J8UA87_9MYCO</name>
<dbReference type="Proteomes" id="UP000037594">
    <property type="component" value="Unassembled WGS sequence"/>
</dbReference>
<dbReference type="EMBL" id="LFOD01000008">
    <property type="protein sequence ID" value="KMV18301.1"/>
    <property type="molecule type" value="Genomic_DNA"/>
</dbReference>
<reference evidence="1 2" key="1">
    <citation type="submission" date="2015-06" db="EMBL/GenBank/DDBJ databases">
        <title>Genome sequence of Mycobacterium conceptionense strain MLE.</title>
        <authorList>
            <person name="Greninger A.L."/>
            <person name="Cunningham G."/>
            <person name="Chiu C.Y."/>
            <person name="Miller S."/>
        </authorList>
    </citation>
    <scope>NUCLEOTIDE SEQUENCE [LARGE SCALE GENOMIC DNA]</scope>
    <source>
        <strain evidence="1 2">MLE</strain>
    </source>
</reference>
<gene>
    <name evidence="1" type="ORF">ACT17_11745</name>
</gene>
<evidence type="ECO:0000313" key="2">
    <source>
        <dbReference type="Proteomes" id="UP000037594"/>
    </source>
</evidence>
<dbReference type="PATRIC" id="fig|451644.5.peg.2428"/>
<organism evidence="1 2">
    <name type="scientific">Mycolicibacterium conceptionense</name>
    <dbReference type="NCBI Taxonomy" id="451644"/>
    <lineage>
        <taxon>Bacteria</taxon>
        <taxon>Bacillati</taxon>
        <taxon>Actinomycetota</taxon>
        <taxon>Actinomycetes</taxon>
        <taxon>Mycobacteriales</taxon>
        <taxon>Mycobacteriaceae</taxon>
        <taxon>Mycolicibacterium</taxon>
    </lineage>
</organism>
<dbReference type="AlphaFoldDB" id="A0A0J8UA87"/>
<comment type="caution">
    <text evidence="1">The sequence shown here is derived from an EMBL/GenBank/DDBJ whole genome shotgun (WGS) entry which is preliminary data.</text>
</comment>
<protein>
    <submittedName>
        <fullName evidence="1">Uncharacterized protein</fullName>
    </submittedName>
</protein>
<sequence>MAALLREVDGSHSLGAAALAEELVKRGVTIEVAGSRVYAPAALRGDGTIEPVSNSFSTLDLAEQELAGLLGDDYYRDCRPFVATSVAQVWRPVEVPQVH</sequence>
<evidence type="ECO:0000313" key="1">
    <source>
        <dbReference type="EMBL" id="KMV18301.1"/>
    </source>
</evidence>
<accession>A0A0J8UA87</accession>
<proteinExistence type="predicted"/>